<gene>
    <name evidence="3" type="ORF">BV53_05750</name>
</gene>
<reference evidence="3 4" key="1">
    <citation type="submission" date="2017-02" db="EMBL/GenBank/DDBJ databases">
        <title>Draft Genome Sequences of 'Candidatus Synechococcus spongiarum', Cyanobacterial Symbionts of the Mediterranean Sponge Aplysina aerophoba from two locations.</title>
        <authorList>
            <person name="Slaby B.M."/>
            <person name="Hentschel U."/>
        </authorList>
    </citation>
    <scope>NUCLEOTIDE SEQUENCE [LARGE SCALE GENOMIC DNA]</scope>
    <source>
        <strain evidence="3">LMB bulk15N</strain>
    </source>
</reference>
<dbReference type="AlphaFoldDB" id="A0A1T1D0K2"/>
<keyword evidence="2" id="KW-0472">Membrane</keyword>
<accession>A0A1T1D0K2</accession>
<evidence type="ECO:0000256" key="2">
    <source>
        <dbReference type="SAM" id="Phobius"/>
    </source>
</evidence>
<evidence type="ECO:0000256" key="1">
    <source>
        <dbReference type="SAM" id="MobiDB-lite"/>
    </source>
</evidence>
<feature type="region of interest" description="Disordered" evidence="1">
    <location>
        <begin position="497"/>
        <end position="520"/>
    </location>
</feature>
<organism evidence="3 4">
    <name type="scientific">Candidatus Synechococcus spongiarum LMB bulk15N</name>
    <dbReference type="NCBI Taxonomy" id="1943583"/>
    <lineage>
        <taxon>Bacteria</taxon>
        <taxon>Bacillati</taxon>
        <taxon>Cyanobacteriota</taxon>
        <taxon>Cyanophyceae</taxon>
        <taxon>Synechococcales</taxon>
        <taxon>Synechococcaceae</taxon>
        <taxon>Synechococcus</taxon>
    </lineage>
</organism>
<feature type="region of interest" description="Disordered" evidence="1">
    <location>
        <begin position="439"/>
        <end position="469"/>
    </location>
</feature>
<protein>
    <submittedName>
        <fullName evidence="3">Uncharacterized protein</fullName>
    </submittedName>
</protein>
<name>A0A1T1D0K2_9SYNE</name>
<keyword evidence="2" id="KW-0812">Transmembrane</keyword>
<keyword evidence="2" id="KW-1133">Transmembrane helix</keyword>
<feature type="region of interest" description="Disordered" evidence="1">
    <location>
        <begin position="1"/>
        <end position="22"/>
    </location>
</feature>
<evidence type="ECO:0000313" key="3">
    <source>
        <dbReference type="EMBL" id="OOV34409.1"/>
    </source>
</evidence>
<proteinExistence type="predicted"/>
<sequence length="602" mass="66363">MRSARNPYRSRLNASPDTPGLAPDRVVAQLKHRRHARIALKARRTRGDIRRWLLWLLGSTVGVSVVTVAALVALAPDLTDRGETWQSRDRPPQGSVVTEPLRVALDGEHFYQLDLDPRQVEFDLLRGWDREQEAFADPDALAFVSGPMYERYYRPDPRLEQVIDQTVQPSSPQRAGDQGYTVPLGDLKFGSEIWRGFNRAAAGQRAFIGIDNAGAATFGYGELTAERARTYKTFIGGLHVLYNDLQPVQPGYRGAYSKGVGQKIRYYLPRVRVVIGLRPDRRLEVLMSKDGLTLEETRELSRKRGLVAAYLPDHASKSRFIVPGVKGFSEEDANWISGGSVSYVHVPYMIRISRRRQPAELKPDPIIALPRVPEDPGCRGPLSCAKDGMLWAGDRSLSGLNRLMGVVLGGRSLPEPPITADPPITRWTFPPVTPTASVLQEDGNPTPQPWESAWAPQPDHAPTSNTGVRSTVAPTEVQDDMTQPIPIPADADEQFREQAFSRRPPSLTGPLSLPAPDDRQGIGRTAPLGDSTVIHQPPRLLPLPTLTLNPLSRTDEASLDFSSTRPAAADRGTTVAEQPPSLPTLGLIPDPVPVLPRLDREH</sequence>
<dbReference type="Proteomes" id="UP000242590">
    <property type="component" value="Unassembled WGS sequence"/>
</dbReference>
<dbReference type="EMBL" id="MWLE01000080">
    <property type="protein sequence ID" value="OOV34409.1"/>
    <property type="molecule type" value="Genomic_DNA"/>
</dbReference>
<feature type="transmembrane region" description="Helical" evidence="2">
    <location>
        <begin position="52"/>
        <end position="74"/>
    </location>
</feature>
<comment type="caution">
    <text evidence="3">The sequence shown here is derived from an EMBL/GenBank/DDBJ whole genome shotgun (WGS) entry which is preliminary data.</text>
</comment>
<feature type="region of interest" description="Disordered" evidence="1">
    <location>
        <begin position="554"/>
        <end position="602"/>
    </location>
</feature>
<evidence type="ECO:0000313" key="4">
    <source>
        <dbReference type="Proteomes" id="UP000242590"/>
    </source>
</evidence>